<evidence type="ECO:0000313" key="1">
    <source>
        <dbReference type="EMBL" id="PNH30743.1"/>
    </source>
</evidence>
<sequence>MPLPGTALVSLPFALAHKAGNSTFSVYVILNIEFCCASSDSCLQ</sequence>
<dbReference type="AlphaFoldDB" id="A0AA45AL06"/>
<organism evidence="1 2">
    <name type="scientific">Verticillium dahliae</name>
    <name type="common">Verticillium wilt</name>
    <dbReference type="NCBI Taxonomy" id="27337"/>
    <lineage>
        <taxon>Eukaryota</taxon>
        <taxon>Fungi</taxon>
        <taxon>Dikarya</taxon>
        <taxon>Ascomycota</taxon>
        <taxon>Pezizomycotina</taxon>
        <taxon>Sordariomycetes</taxon>
        <taxon>Hypocreomycetidae</taxon>
        <taxon>Glomerellales</taxon>
        <taxon>Plectosphaerellaceae</taxon>
        <taxon>Verticillium</taxon>
    </lineage>
</organism>
<evidence type="ECO:0000313" key="2">
    <source>
        <dbReference type="Proteomes" id="UP000236305"/>
    </source>
</evidence>
<dbReference type="Proteomes" id="UP000236305">
    <property type="component" value="Unassembled WGS sequence"/>
</dbReference>
<comment type="caution">
    <text evidence="1">The sequence shown here is derived from an EMBL/GenBank/DDBJ whole genome shotgun (WGS) entry which is preliminary data.</text>
</comment>
<proteinExistence type="predicted"/>
<name>A0AA45AL06_VERDA</name>
<reference evidence="1 2" key="1">
    <citation type="submission" date="2017-12" db="EMBL/GenBank/DDBJ databases">
        <title>Comparative genomics yields insights into virulence evolution of Verticillium dahliae.</title>
        <authorList>
            <person name="Fan R."/>
            <person name="Armitage A.D."/>
            <person name="Cascant-Lopez E."/>
            <person name="Sobczyk M."/>
            <person name="Cockerton H.M."/>
            <person name="Harrison R.J."/>
        </authorList>
    </citation>
    <scope>NUCLEOTIDE SEQUENCE [LARGE SCALE GENOMIC DNA]</scope>
    <source>
        <strain evidence="1 2">12008</strain>
    </source>
</reference>
<protein>
    <submittedName>
        <fullName evidence="1">Uncharacterized protein</fullName>
    </submittedName>
</protein>
<gene>
    <name evidence="1" type="ORF">BJF96_g5991</name>
</gene>
<dbReference type="EMBL" id="MPSH01000019">
    <property type="protein sequence ID" value="PNH30743.1"/>
    <property type="molecule type" value="Genomic_DNA"/>
</dbReference>
<accession>A0AA45AL06</accession>